<accession>A0A8S9LE66</accession>
<proteinExistence type="predicted"/>
<dbReference type="Gene3D" id="1.10.472.10">
    <property type="entry name" value="Cyclin-like"/>
    <property type="match status" value="1"/>
</dbReference>
<reference evidence="1" key="1">
    <citation type="submission" date="2019-12" db="EMBL/GenBank/DDBJ databases">
        <title>Genome sequencing and annotation of Brassica cretica.</title>
        <authorList>
            <person name="Studholme D.J."/>
            <person name="Sarris P.F."/>
        </authorList>
    </citation>
    <scope>NUCLEOTIDE SEQUENCE</scope>
    <source>
        <strain evidence="1">PFS-102/07</strain>
        <tissue evidence="1">Leaf</tissue>
    </source>
</reference>
<protein>
    <submittedName>
        <fullName evidence="1">Uncharacterized protein</fullName>
    </submittedName>
</protein>
<feature type="non-terminal residue" evidence="1">
    <location>
        <position position="1"/>
    </location>
</feature>
<comment type="caution">
    <text evidence="1">The sequence shown here is derived from an EMBL/GenBank/DDBJ whole genome shotgun (WGS) entry which is preliminary data.</text>
</comment>
<gene>
    <name evidence="1" type="ORF">F2Q70_00027752</name>
</gene>
<dbReference type="EMBL" id="QGKY02000094">
    <property type="protein sequence ID" value="KAF2605215.1"/>
    <property type="molecule type" value="Genomic_DNA"/>
</dbReference>
<organism evidence="1">
    <name type="scientific">Brassica cretica</name>
    <name type="common">Mustard</name>
    <dbReference type="NCBI Taxonomy" id="69181"/>
    <lineage>
        <taxon>Eukaryota</taxon>
        <taxon>Viridiplantae</taxon>
        <taxon>Streptophyta</taxon>
        <taxon>Embryophyta</taxon>
        <taxon>Tracheophyta</taxon>
        <taxon>Spermatophyta</taxon>
        <taxon>Magnoliopsida</taxon>
        <taxon>eudicotyledons</taxon>
        <taxon>Gunneridae</taxon>
        <taxon>Pentapetalae</taxon>
        <taxon>rosids</taxon>
        <taxon>malvids</taxon>
        <taxon>Brassicales</taxon>
        <taxon>Brassicaceae</taxon>
        <taxon>Brassiceae</taxon>
        <taxon>Brassica</taxon>
    </lineage>
</organism>
<name>A0A8S9LE66_BRACR</name>
<sequence length="103" mass="11344">SIGFIVPTVSAEEIGNGITQDHHIILKVCSKGQQQKPIKLCSQMLHSSLFPPGQLALAALRIANGVLGVVDFDRYLEKNVSQPKSERTRLQTSQICLMTSNLW</sequence>
<evidence type="ECO:0000313" key="1">
    <source>
        <dbReference type="EMBL" id="KAF2605215.1"/>
    </source>
</evidence>
<dbReference type="AlphaFoldDB" id="A0A8S9LE66"/>